<evidence type="ECO:0008006" key="2">
    <source>
        <dbReference type="Google" id="ProtNLM"/>
    </source>
</evidence>
<gene>
    <name evidence="1" type="ORF">HELGO_WM38171</name>
</gene>
<sequence length="125" mass="15037">MIDKKKYLKSYKKYHYSKTRKIVTFPLLIEDFEKISSQSKRLDIKTNTMAKKIVLNYLENKPNDFISAEEKELIQQYMRISRSIATNINQIAHNSNLRKYFDVNTIINSLKQYEDEFKSFITKKR</sequence>
<dbReference type="AlphaFoldDB" id="A0A6S6SGN2"/>
<evidence type="ECO:0000313" key="1">
    <source>
        <dbReference type="EMBL" id="CAA6807596.1"/>
    </source>
</evidence>
<organism evidence="1">
    <name type="scientific">uncultured Campylobacterales bacterium</name>
    <dbReference type="NCBI Taxonomy" id="352960"/>
    <lineage>
        <taxon>Bacteria</taxon>
        <taxon>Pseudomonadati</taxon>
        <taxon>Campylobacterota</taxon>
        <taxon>Epsilonproteobacteria</taxon>
        <taxon>Campylobacterales</taxon>
        <taxon>environmental samples</taxon>
    </lineage>
</organism>
<proteinExistence type="predicted"/>
<accession>A0A6S6SGN2</accession>
<dbReference type="EMBL" id="CACVAW010000027">
    <property type="protein sequence ID" value="CAA6807596.1"/>
    <property type="molecule type" value="Genomic_DNA"/>
</dbReference>
<name>A0A6S6SGN2_9BACT</name>
<protein>
    <recommendedName>
        <fullName evidence="2">Bacterial mobilisation domain-containing protein</fullName>
    </recommendedName>
</protein>
<reference evidence="1" key="1">
    <citation type="submission" date="2020-01" db="EMBL/GenBank/DDBJ databases">
        <authorList>
            <person name="Meier V. D."/>
            <person name="Meier V D."/>
        </authorList>
    </citation>
    <scope>NUCLEOTIDE SEQUENCE</scope>
    <source>
        <strain evidence="1">HLG_WM_MAG_12</strain>
    </source>
</reference>